<dbReference type="OMA" id="EKSHFIF"/>
<feature type="transmembrane region" description="Helical" evidence="2">
    <location>
        <begin position="436"/>
        <end position="456"/>
    </location>
</feature>
<dbReference type="PANTHER" id="PTHR47346:SF1">
    <property type="entry name" value="GPI INOSITOL-DEACYLASE"/>
    <property type="match status" value="1"/>
</dbReference>
<evidence type="ECO:0000313" key="4">
    <source>
        <dbReference type="EMBL" id="KMZ73655.1"/>
    </source>
</evidence>
<dbReference type="GO" id="GO:0005783">
    <property type="term" value="C:endoplasmic reticulum"/>
    <property type="evidence" value="ECO:0000318"/>
    <property type="project" value="GO_Central"/>
</dbReference>
<dbReference type="PANTHER" id="PTHR47346">
    <property type="entry name" value="HYDROLASES, ACTING ON ESTER BOND"/>
    <property type="match status" value="1"/>
</dbReference>
<dbReference type="GO" id="GO:0016020">
    <property type="term" value="C:membrane"/>
    <property type="evidence" value="ECO:0007669"/>
    <property type="project" value="GOC"/>
</dbReference>
<dbReference type="GO" id="GO:0006505">
    <property type="term" value="P:GPI anchor metabolic process"/>
    <property type="evidence" value="ECO:0000318"/>
    <property type="project" value="GO_Central"/>
</dbReference>
<gene>
    <name evidence="4" type="ORF">ZOSMA_144G00150</name>
</gene>
<dbReference type="EMBL" id="LFYR01000555">
    <property type="protein sequence ID" value="KMZ73655.1"/>
    <property type="molecule type" value="Genomic_DNA"/>
</dbReference>
<evidence type="ECO:0000313" key="5">
    <source>
        <dbReference type="Proteomes" id="UP000036987"/>
    </source>
</evidence>
<evidence type="ECO:0000256" key="1">
    <source>
        <dbReference type="SAM" id="MobiDB-lite"/>
    </source>
</evidence>
<feature type="transmembrane region" description="Helical" evidence="2">
    <location>
        <begin position="397"/>
        <end position="416"/>
    </location>
</feature>
<feature type="region of interest" description="Disordered" evidence="1">
    <location>
        <begin position="176"/>
        <end position="195"/>
    </location>
</feature>
<organism evidence="4 5">
    <name type="scientific">Zostera marina</name>
    <name type="common">Eelgrass</name>
    <dbReference type="NCBI Taxonomy" id="29655"/>
    <lineage>
        <taxon>Eukaryota</taxon>
        <taxon>Viridiplantae</taxon>
        <taxon>Streptophyta</taxon>
        <taxon>Embryophyta</taxon>
        <taxon>Tracheophyta</taxon>
        <taxon>Spermatophyta</taxon>
        <taxon>Magnoliopsida</taxon>
        <taxon>Liliopsida</taxon>
        <taxon>Zosteraceae</taxon>
        <taxon>Zostera</taxon>
    </lineage>
</organism>
<dbReference type="GO" id="GO:0015031">
    <property type="term" value="P:protein transport"/>
    <property type="evidence" value="ECO:0000318"/>
    <property type="project" value="GO_Central"/>
</dbReference>
<proteinExistence type="predicted"/>
<feature type="transmembrane region" description="Helical" evidence="2">
    <location>
        <begin position="707"/>
        <end position="727"/>
    </location>
</feature>
<keyword evidence="2" id="KW-1133">Transmembrane helix</keyword>
<sequence>MISTSGIKNAWVTMDHQSILWCNQLAVKISHTLLSMINPETGQSFQGTQKRLDVFTKMFQSGIPQNFNWNKDSQLSTITSVKDSSSCPSYIQWGDDVLEKDLYIQSSTVTILAMDGRRRWLDIKKLGTNGSAHFAFVTNLIPCFGVRLHLWPEKGKFDGIATKKIVEVTSKMVHIPSGPAPRQIEPGSQTEQAPPSSLLWLTPADMHGFHFLTISVAPRPNVSGRPPPAASMAVGQFFYPEEETRKFSPWIHMLPSYAHKGLFLKEDHPLALNFSYSISLGILPVILSVQTVGCGIKNSALPVEQAGDTEQSSLCKLRCFPPFALAWDSTSGLHIIPNLVSETLVVDSSPAFWDLSQGFEKTAVLLLVDPHCSYKVTSPISLSAASGRLILSYSSQIGGFLVAVIFFAVMQQARFWELDLAVPSMLTAVELNLRAPLPFLFLTISPFFVALVVSFLNTSQYVPVGSFFAVSMICYLIANGSAIVLILSSELLLYLVASLHIFIKIRWQSWEGNVCILYLQKIFCFSSILYPFKVTRFLNGKQNLVVSLIAILFVCLVHPAIGLLILIIFHAYCCHSVLCSFLAASFRSHAQKNDCKDSRNDTFNQLLPVDEGSSYNSSSPGRSFSDAQIEIFNYRHGMLMLHFVAALMFGPSLIAWLQRIGMSQSFPRLSDSLFCVGIIIHGTSGWKPDISFVKFHLPFIHGGGREFGLSLVYLLSGYYSYICTLASVPYRSFYAMAAIGAISFTSRIIEQRNGDRSESFFNNHRKHSHKH</sequence>
<dbReference type="STRING" id="29655.A0A0K9PZN4"/>
<feature type="compositionally biased region" description="Polar residues" evidence="1">
    <location>
        <begin position="186"/>
        <end position="195"/>
    </location>
</feature>
<feature type="transmembrane region" description="Helical" evidence="2">
    <location>
        <begin position="461"/>
        <end position="478"/>
    </location>
</feature>
<protein>
    <recommendedName>
        <fullName evidence="3">GPI inositol-deacylase PGAP1-like alpha/beta domain-containing protein</fullName>
    </recommendedName>
</protein>
<dbReference type="OrthoDB" id="348976at2759"/>
<accession>A0A0K9PZN4</accession>
<evidence type="ECO:0000256" key="2">
    <source>
        <dbReference type="SAM" id="Phobius"/>
    </source>
</evidence>
<dbReference type="AlphaFoldDB" id="A0A0K9PZN4"/>
<dbReference type="InterPro" id="IPR012908">
    <property type="entry name" value="PGAP1-ab_dom-like"/>
</dbReference>
<dbReference type="GO" id="GO:0050185">
    <property type="term" value="F:phosphatidylinositol deacylase activity"/>
    <property type="evidence" value="ECO:0000318"/>
    <property type="project" value="GO_Central"/>
</dbReference>
<reference evidence="5" key="1">
    <citation type="journal article" date="2016" name="Nature">
        <title>The genome of the seagrass Zostera marina reveals angiosperm adaptation to the sea.</title>
        <authorList>
            <person name="Olsen J.L."/>
            <person name="Rouze P."/>
            <person name="Verhelst B."/>
            <person name="Lin Y.-C."/>
            <person name="Bayer T."/>
            <person name="Collen J."/>
            <person name="Dattolo E."/>
            <person name="De Paoli E."/>
            <person name="Dittami S."/>
            <person name="Maumus F."/>
            <person name="Michel G."/>
            <person name="Kersting A."/>
            <person name="Lauritano C."/>
            <person name="Lohaus R."/>
            <person name="Toepel M."/>
            <person name="Tonon T."/>
            <person name="Vanneste K."/>
            <person name="Amirebrahimi M."/>
            <person name="Brakel J."/>
            <person name="Bostroem C."/>
            <person name="Chovatia M."/>
            <person name="Grimwood J."/>
            <person name="Jenkins J.W."/>
            <person name="Jueterbock A."/>
            <person name="Mraz A."/>
            <person name="Stam W.T."/>
            <person name="Tice H."/>
            <person name="Bornberg-Bauer E."/>
            <person name="Green P.J."/>
            <person name="Pearson G.A."/>
            <person name="Procaccini G."/>
            <person name="Duarte C.M."/>
            <person name="Schmutz J."/>
            <person name="Reusch T.B.H."/>
            <person name="Van de Peer Y."/>
        </authorList>
    </citation>
    <scope>NUCLEOTIDE SEQUENCE [LARGE SCALE GENOMIC DNA]</scope>
    <source>
        <strain evidence="5">cv. Finnish</strain>
    </source>
</reference>
<name>A0A0K9PZN4_ZOSMR</name>
<evidence type="ECO:0000259" key="3">
    <source>
        <dbReference type="Pfam" id="PF07819"/>
    </source>
</evidence>
<feature type="transmembrane region" description="Helical" evidence="2">
    <location>
        <begin position="639"/>
        <end position="657"/>
    </location>
</feature>
<keyword evidence="2" id="KW-0472">Membrane</keyword>
<feature type="transmembrane region" description="Helical" evidence="2">
    <location>
        <begin position="544"/>
        <end position="569"/>
    </location>
</feature>
<keyword evidence="5" id="KW-1185">Reference proteome</keyword>
<dbReference type="Proteomes" id="UP000036987">
    <property type="component" value="Unassembled WGS sequence"/>
</dbReference>
<comment type="caution">
    <text evidence="4">The sequence shown here is derived from an EMBL/GenBank/DDBJ whole genome shotgun (WGS) entry which is preliminary data.</text>
</comment>
<dbReference type="Pfam" id="PF07819">
    <property type="entry name" value="PGAP1"/>
    <property type="match status" value="1"/>
</dbReference>
<keyword evidence="2" id="KW-0812">Transmembrane</keyword>
<feature type="domain" description="GPI inositol-deacylase PGAP1-like alpha/beta" evidence="3">
    <location>
        <begin position="2"/>
        <end position="36"/>
    </location>
</feature>